<reference evidence="2" key="2">
    <citation type="journal article" date="2015" name="Data Brief">
        <title>Shoot transcriptome of the giant reed, Arundo donax.</title>
        <authorList>
            <person name="Barrero R.A."/>
            <person name="Guerrero F.D."/>
            <person name="Moolhuijzen P."/>
            <person name="Goolsby J.A."/>
            <person name="Tidwell J."/>
            <person name="Bellgard S.E."/>
            <person name="Bellgard M.I."/>
        </authorList>
    </citation>
    <scope>NUCLEOTIDE SEQUENCE</scope>
    <source>
        <tissue evidence="2">Shoot tissue taken approximately 20 cm above the soil surface</tissue>
    </source>
</reference>
<reference evidence="2" key="1">
    <citation type="submission" date="2014-09" db="EMBL/GenBank/DDBJ databases">
        <authorList>
            <person name="Magalhaes I.L.F."/>
            <person name="Oliveira U."/>
            <person name="Santos F.R."/>
            <person name="Vidigal T.H.D.A."/>
            <person name="Brescovit A.D."/>
            <person name="Santos A.J."/>
        </authorList>
    </citation>
    <scope>NUCLEOTIDE SEQUENCE</scope>
    <source>
        <tissue evidence="2">Shoot tissue taken approximately 20 cm above the soil surface</tissue>
    </source>
</reference>
<dbReference type="PANTHER" id="PTHR33063">
    <property type="entry name" value="OS02G0583500 PROTEIN"/>
    <property type="match status" value="1"/>
</dbReference>
<dbReference type="AlphaFoldDB" id="A0A0A8Y1Q0"/>
<name>A0A0A8Y1Q0_ARUDO</name>
<protein>
    <submittedName>
        <fullName evidence="2">Uncharacterized protein</fullName>
    </submittedName>
</protein>
<evidence type="ECO:0000313" key="2">
    <source>
        <dbReference type="EMBL" id="JAD19045.1"/>
    </source>
</evidence>
<feature type="compositionally biased region" description="Polar residues" evidence="1">
    <location>
        <begin position="155"/>
        <end position="176"/>
    </location>
</feature>
<dbReference type="EMBL" id="GBRH01278850">
    <property type="protein sequence ID" value="JAD19045.1"/>
    <property type="molecule type" value="Transcribed_RNA"/>
</dbReference>
<feature type="compositionally biased region" description="Basic and acidic residues" evidence="1">
    <location>
        <begin position="60"/>
        <end position="82"/>
    </location>
</feature>
<proteinExistence type="predicted"/>
<organism evidence="2">
    <name type="scientific">Arundo donax</name>
    <name type="common">Giant reed</name>
    <name type="synonym">Donax arundinaceus</name>
    <dbReference type="NCBI Taxonomy" id="35708"/>
    <lineage>
        <taxon>Eukaryota</taxon>
        <taxon>Viridiplantae</taxon>
        <taxon>Streptophyta</taxon>
        <taxon>Embryophyta</taxon>
        <taxon>Tracheophyta</taxon>
        <taxon>Spermatophyta</taxon>
        <taxon>Magnoliopsida</taxon>
        <taxon>Liliopsida</taxon>
        <taxon>Poales</taxon>
        <taxon>Poaceae</taxon>
        <taxon>PACMAD clade</taxon>
        <taxon>Arundinoideae</taxon>
        <taxon>Arundineae</taxon>
        <taxon>Arundo</taxon>
    </lineage>
</organism>
<dbReference type="PANTHER" id="PTHR33063:SF13">
    <property type="entry name" value="OS02G0583500 PROTEIN"/>
    <property type="match status" value="1"/>
</dbReference>
<feature type="compositionally biased region" description="Acidic residues" evidence="1">
    <location>
        <begin position="38"/>
        <end position="52"/>
    </location>
</feature>
<evidence type="ECO:0000256" key="1">
    <source>
        <dbReference type="SAM" id="MobiDB-lite"/>
    </source>
</evidence>
<accession>A0A0A8Y1Q0</accession>
<feature type="region of interest" description="Disordered" evidence="1">
    <location>
        <begin position="27"/>
        <end position="93"/>
    </location>
</feature>
<sequence>MQNSARLQQHGIPILVGMFANKIVVSPDKNKRKRSNGEDFESEYNPDQDNTYEGDLCATNKDKEALKESMKTSKETSNKRSADMAPGGIKPRHPKRVVADQLTTRAMRSKKSLAPSDIPMPTPSVPLASQAKENVGNFDDHTHPFIEDDGIDQPDISTPITNGSDGIATQQGNDTVQPDGHNKVDSEGDGTAQLDGHNQVASEGDGIAQPDDQNQIHSDSEEEEPCNRGGNMGKALQRLSRARHGKLSVVITKGRIRPVVPLVATKFATECNIGVRNHVPVLKNWKIYKNQPGLLRLFMGKLALKWLVPR</sequence>
<feature type="region of interest" description="Disordered" evidence="1">
    <location>
        <begin position="151"/>
        <end position="232"/>
    </location>
</feature>